<dbReference type="Gramene" id="Psat02G0107000-T1">
    <property type="protein sequence ID" value="KAI5434064.1"/>
    <property type="gene ID" value="KIW84_021070"/>
</dbReference>
<dbReference type="Proteomes" id="UP001058974">
    <property type="component" value="Chromosome 2"/>
</dbReference>
<evidence type="ECO:0000313" key="2">
    <source>
        <dbReference type="Proteomes" id="UP001058974"/>
    </source>
</evidence>
<dbReference type="EMBL" id="JAMSHJ010000002">
    <property type="protein sequence ID" value="KAI5434064.1"/>
    <property type="molecule type" value="Genomic_DNA"/>
</dbReference>
<name>A0A9D5B9H6_PEA</name>
<proteinExistence type="predicted"/>
<organism evidence="1 2">
    <name type="scientific">Pisum sativum</name>
    <name type="common">Garden pea</name>
    <name type="synonym">Lathyrus oleraceus</name>
    <dbReference type="NCBI Taxonomy" id="3888"/>
    <lineage>
        <taxon>Eukaryota</taxon>
        <taxon>Viridiplantae</taxon>
        <taxon>Streptophyta</taxon>
        <taxon>Embryophyta</taxon>
        <taxon>Tracheophyta</taxon>
        <taxon>Spermatophyta</taxon>
        <taxon>Magnoliopsida</taxon>
        <taxon>eudicotyledons</taxon>
        <taxon>Gunneridae</taxon>
        <taxon>Pentapetalae</taxon>
        <taxon>rosids</taxon>
        <taxon>fabids</taxon>
        <taxon>Fabales</taxon>
        <taxon>Fabaceae</taxon>
        <taxon>Papilionoideae</taxon>
        <taxon>50 kb inversion clade</taxon>
        <taxon>NPAAA clade</taxon>
        <taxon>Hologalegina</taxon>
        <taxon>IRL clade</taxon>
        <taxon>Fabeae</taxon>
        <taxon>Lathyrus</taxon>
    </lineage>
</organism>
<evidence type="ECO:0000313" key="1">
    <source>
        <dbReference type="EMBL" id="KAI5434064.1"/>
    </source>
</evidence>
<comment type="caution">
    <text evidence="1">The sequence shown here is derived from an EMBL/GenBank/DDBJ whole genome shotgun (WGS) entry which is preliminary data.</text>
</comment>
<protein>
    <submittedName>
        <fullName evidence="1">Uncharacterized protein</fullName>
    </submittedName>
</protein>
<keyword evidence="2" id="KW-1185">Reference proteome</keyword>
<gene>
    <name evidence="1" type="ORF">KIW84_021070</name>
</gene>
<dbReference type="AlphaFoldDB" id="A0A9D5B9H6"/>
<reference evidence="1 2" key="1">
    <citation type="journal article" date="2022" name="Nat. Genet.">
        <title>Improved pea reference genome and pan-genome highlight genomic features and evolutionary characteristics.</title>
        <authorList>
            <person name="Yang T."/>
            <person name="Liu R."/>
            <person name="Luo Y."/>
            <person name="Hu S."/>
            <person name="Wang D."/>
            <person name="Wang C."/>
            <person name="Pandey M.K."/>
            <person name="Ge S."/>
            <person name="Xu Q."/>
            <person name="Li N."/>
            <person name="Li G."/>
            <person name="Huang Y."/>
            <person name="Saxena R.K."/>
            <person name="Ji Y."/>
            <person name="Li M."/>
            <person name="Yan X."/>
            <person name="He Y."/>
            <person name="Liu Y."/>
            <person name="Wang X."/>
            <person name="Xiang C."/>
            <person name="Varshney R.K."/>
            <person name="Ding H."/>
            <person name="Gao S."/>
            <person name="Zong X."/>
        </authorList>
    </citation>
    <scope>NUCLEOTIDE SEQUENCE [LARGE SCALE GENOMIC DNA]</scope>
    <source>
        <strain evidence="1 2">cv. Zhongwan 6</strain>
    </source>
</reference>
<sequence length="361" mass="40286">MMTIGGVQKTVFCFSRGENDRVFMFLVGLNKDLDEVRGRVLGKIPLPTLREIFAEIRREKARQGIMMGKIPRNSESEDSALPTRNLDEGRRAATSFASVFTHYGATRQTVQTPRVSNPSCSIATKGNSAFLSVIPNHTCVVDSGASDHMNLLCSLHIVHVQVLEGNLRCSITNQWYNWHILVVTSPPTLPLESLSLMPPLPQFLLADEAAALASYDETNDRALVLDAMNVGVPIQILLEPHESPSCVKLRRLPLHRRWSLQYRFTNILVGNSVEKDNDMLIVLLLLSKYWLQNVPAIEPGCSFATLLAVLGGQPKPRAYTPMDKEGSLQNPSKRSLRSSWLLARRWLKLHQVALCIELGLV</sequence>
<accession>A0A9D5B9H6</accession>